<organism evidence="1 2">
    <name type="scientific">Streptomyces ambofaciens (strain ATCC 23877 / 3486 / DSM 40053 / JCM 4204 / NBRC 12836 / NRRL B-2516)</name>
    <dbReference type="NCBI Taxonomy" id="278992"/>
    <lineage>
        <taxon>Bacteria</taxon>
        <taxon>Bacillati</taxon>
        <taxon>Actinomycetota</taxon>
        <taxon>Actinomycetes</taxon>
        <taxon>Kitasatosporales</taxon>
        <taxon>Streptomycetaceae</taxon>
        <taxon>Streptomyces</taxon>
    </lineage>
</organism>
<dbReference type="Proteomes" id="UP000061018">
    <property type="component" value="Chromosome"/>
</dbReference>
<name>A0A0K2AS58_STRA7</name>
<accession>A0A0K2AS58</accession>
<dbReference type="RefSeq" id="WP_244902937.1">
    <property type="nucleotide sequence ID" value="NZ_CP012382.1"/>
</dbReference>
<evidence type="ECO:0000313" key="2">
    <source>
        <dbReference type="Proteomes" id="UP000061018"/>
    </source>
</evidence>
<sequence length="182" mass="19332">MKKTSTNVGESRKIRLTVRVLGAAAVGGALAWFAVAGGVQGGVTGAEGDAALIAEDSPGFAVEDFNYPGADKILAEQNIVLKRGDGHITLADCVTGTGQLELLARDRADKICFNTIGNEGWLTLEIPDVFSIKGNDYSTTVDMTVGTEETSYEIDKNSWTPVGETADPEGRDHMLVEIRVTK</sequence>
<reference evidence="2" key="1">
    <citation type="journal article" date="2015" name="J. Biotechnol.">
        <title>Complete genome sequence of Streptomyces ambofaciens ATCC 23877, the spiramycin producer.</title>
        <authorList>
            <person name="Thibessard A."/>
            <person name="Haas D."/>
            <person name="Gerbaud C."/>
            <person name="Aigle B."/>
            <person name="Lautru S."/>
            <person name="Pernodet J.L."/>
            <person name="Leblond P."/>
        </authorList>
    </citation>
    <scope>NUCLEOTIDE SEQUENCE [LARGE SCALE GENOMIC DNA]</scope>
    <source>
        <strain evidence="2">ATCC 23877 / 3486 / DSM 40053 / JCM 4204 / NBRC 12836 / NRRL B-2516</strain>
    </source>
</reference>
<proteinExistence type="predicted"/>
<dbReference type="EMBL" id="CP012382">
    <property type="protein sequence ID" value="AKZ55834.1"/>
    <property type="molecule type" value="Genomic_DNA"/>
</dbReference>
<gene>
    <name evidence="1" type="ORF">SAM23877_2785</name>
</gene>
<dbReference type="KEGG" id="samb:SAM23877_2785"/>
<evidence type="ECO:0000313" key="1">
    <source>
        <dbReference type="EMBL" id="AKZ55834.1"/>
    </source>
</evidence>
<protein>
    <submittedName>
        <fullName evidence="1">Secreted protein</fullName>
    </submittedName>
</protein>
<dbReference type="AlphaFoldDB" id="A0A0K2AS58"/>